<evidence type="ECO:0000313" key="2">
    <source>
        <dbReference type="Proteomes" id="UP001595932"/>
    </source>
</evidence>
<proteinExistence type="predicted"/>
<organism evidence="1 2">
    <name type="scientific">Planococcus dechangensis</name>
    <dbReference type="NCBI Taxonomy" id="1176255"/>
    <lineage>
        <taxon>Bacteria</taxon>
        <taxon>Bacillati</taxon>
        <taxon>Bacillota</taxon>
        <taxon>Bacilli</taxon>
        <taxon>Bacillales</taxon>
        <taxon>Caryophanaceae</taxon>
        <taxon>Planococcus</taxon>
    </lineage>
</organism>
<dbReference type="RefSeq" id="WP_377276698.1">
    <property type="nucleotide sequence ID" value="NZ_JBHSGL010000005.1"/>
</dbReference>
<dbReference type="EMBL" id="JBHSGL010000005">
    <property type="protein sequence ID" value="MFC4711872.1"/>
    <property type="molecule type" value="Genomic_DNA"/>
</dbReference>
<accession>A0ABV9M7S2</accession>
<name>A0ABV9M7S2_9BACL</name>
<evidence type="ECO:0000313" key="1">
    <source>
        <dbReference type="EMBL" id="MFC4711872.1"/>
    </source>
</evidence>
<keyword evidence="2" id="KW-1185">Reference proteome</keyword>
<sequence>MSSMTKSQKEKALIALAVFFLLALGLYAYFLVYAPAKDAREQAQQSLRSERDVLMALQTQVKELPEGEPVSTLELQKKVSIEPLSELMVLQIEQAELLSGTQVEAIALTEADVALPVPVEGLENLKEVETTVTFTAEDYNEITDFISEIETMERILVIESINFGANPEIREVVEETERLQVTLSFAAYYRPDLIALGDTVPKIDAPAPANKQDPLPANDGTEFAIEDDEEQIDQDLEIDVDITVEESASEGD</sequence>
<gene>
    <name evidence="1" type="ORF">ACFO5U_03355</name>
</gene>
<dbReference type="Gene3D" id="3.30.70.60">
    <property type="match status" value="1"/>
</dbReference>
<protein>
    <submittedName>
        <fullName evidence="1">Pilus assembly protein PilO</fullName>
    </submittedName>
</protein>
<comment type="caution">
    <text evidence="1">The sequence shown here is derived from an EMBL/GenBank/DDBJ whole genome shotgun (WGS) entry which is preliminary data.</text>
</comment>
<dbReference type="Proteomes" id="UP001595932">
    <property type="component" value="Unassembled WGS sequence"/>
</dbReference>
<dbReference type="InterPro" id="IPR014717">
    <property type="entry name" value="Transl_elong_EF1B/ribsomal_bS6"/>
</dbReference>
<reference evidence="2" key="1">
    <citation type="journal article" date="2019" name="Int. J. Syst. Evol. Microbiol.">
        <title>The Global Catalogue of Microorganisms (GCM) 10K type strain sequencing project: providing services to taxonomists for standard genome sequencing and annotation.</title>
        <authorList>
            <consortium name="The Broad Institute Genomics Platform"/>
            <consortium name="The Broad Institute Genome Sequencing Center for Infectious Disease"/>
            <person name="Wu L."/>
            <person name="Ma J."/>
        </authorList>
    </citation>
    <scope>NUCLEOTIDE SEQUENCE [LARGE SCALE GENOMIC DNA]</scope>
    <source>
        <strain evidence="2">CGMCC 1.12151</strain>
    </source>
</reference>